<protein>
    <submittedName>
        <fullName evidence="1">(spotted green pufferfish) hypothetical protein</fullName>
    </submittedName>
</protein>
<dbReference type="AlphaFoldDB" id="Q4SKT4"/>
<accession>Q4SKT4</accession>
<dbReference type="EMBL" id="CAAE01014565">
    <property type="protein sequence ID" value="CAF98748.1"/>
    <property type="molecule type" value="Genomic_DNA"/>
</dbReference>
<reference evidence="1" key="2">
    <citation type="submission" date="2004-02" db="EMBL/GenBank/DDBJ databases">
        <authorList>
            <consortium name="Genoscope"/>
            <consortium name="Whitehead Institute Centre for Genome Research"/>
        </authorList>
    </citation>
    <scope>NUCLEOTIDE SEQUENCE</scope>
</reference>
<gene>
    <name evidence="1" type="ORF">GSTENG00016562001</name>
</gene>
<dbReference type="Gene3D" id="3.30.200.20">
    <property type="entry name" value="Phosphorylase Kinase, domain 1"/>
    <property type="match status" value="1"/>
</dbReference>
<comment type="caution">
    <text evidence="1">The sequence shown here is derived from an EMBL/GenBank/DDBJ whole genome shotgun (WGS) entry which is preliminary data.</text>
</comment>
<organism evidence="1">
    <name type="scientific">Tetraodon nigroviridis</name>
    <name type="common">Spotted green pufferfish</name>
    <name type="synonym">Chelonodon nigroviridis</name>
    <dbReference type="NCBI Taxonomy" id="99883"/>
    <lineage>
        <taxon>Eukaryota</taxon>
        <taxon>Metazoa</taxon>
        <taxon>Chordata</taxon>
        <taxon>Craniata</taxon>
        <taxon>Vertebrata</taxon>
        <taxon>Euteleostomi</taxon>
        <taxon>Actinopterygii</taxon>
        <taxon>Neopterygii</taxon>
        <taxon>Teleostei</taxon>
        <taxon>Neoteleostei</taxon>
        <taxon>Acanthomorphata</taxon>
        <taxon>Eupercaria</taxon>
        <taxon>Tetraodontiformes</taxon>
        <taxon>Tetradontoidea</taxon>
        <taxon>Tetraodontidae</taxon>
        <taxon>Tetraodon</taxon>
    </lineage>
</organism>
<sequence>MDYRYDNGVELLLAHMNIEDIITATERLYQLEEEQVADGVQYGTVTDLLSFVNRLSNMQSAALKPSSKEVGVLLNKVREINPTQKCFCRSLLPDSISFYCFF</sequence>
<reference evidence="1" key="1">
    <citation type="journal article" date="2004" name="Nature">
        <title>Genome duplication in the teleost fish Tetraodon nigroviridis reveals the early vertebrate proto-karyotype.</title>
        <authorList>
            <person name="Jaillon O."/>
            <person name="Aury J.-M."/>
            <person name="Brunet F."/>
            <person name="Petit J.-L."/>
            <person name="Stange-Thomann N."/>
            <person name="Mauceli E."/>
            <person name="Bouneau L."/>
            <person name="Fischer C."/>
            <person name="Ozouf-Costaz C."/>
            <person name="Bernot A."/>
            <person name="Nicaud S."/>
            <person name="Jaffe D."/>
            <person name="Fisher S."/>
            <person name="Lutfalla G."/>
            <person name="Dossat C."/>
            <person name="Segurens B."/>
            <person name="Dasilva C."/>
            <person name="Salanoubat M."/>
            <person name="Levy M."/>
            <person name="Boudet N."/>
            <person name="Castellano S."/>
            <person name="Anthouard V."/>
            <person name="Jubin C."/>
            <person name="Castelli V."/>
            <person name="Katinka M."/>
            <person name="Vacherie B."/>
            <person name="Biemont C."/>
            <person name="Skalli Z."/>
            <person name="Cattolico L."/>
            <person name="Poulain J."/>
            <person name="De Berardinis V."/>
            <person name="Cruaud C."/>
            <person name="Duprat S."/>
            <person name="Brottier P."/>
            <person name="Coutanceau J.-P."/>
            <person name="Gouzy J."/>
            <person name="Parra G."/>
            <person name="Lardier G."/>
            <person name="Chapple C."/>
            <person name="McKernan K.J."/>
            <person name="McEwan P."/>
            <person name="Bosak S."/>
            <person name="Kellis M."/>
            <person name="Volff J.-N."/>
            <person name="Guigo R."/>
            <person name="Zody M.C."/>
            <person name="Mesirov J."/>
            <person name="Lindblad-Toh K."/>
            <person name="Birren B."/>
            <person name="Nusbaum C."/>
            <person name="Kahn D."/>
            <person name="Robinson-Rechavi M."/>
            <person name="Laudet V."/>
            <person name="Schachter V."/>
            <person name="Quetier F."/>
            <person name="Saurin W."/>
            <person name="Scarpelli C."/>
            <person name="Wincker P."/>
            <person name="Lander E.S."/>
            <person name="Weissenbach J."/>
            <person name="Roest Crollius H."/>
        </authorList>
    </citation>
    <scope>NUCLEOTIDE SEQUENCE [LARGE SCALE GENOMIC DNA]</scope>
</reference>
<proteinExistence type="predicted"/>
<evidence type="ECO:0000313" key="1">
    <source>
        <dbReference type="EMBL" id="CAF98748.1"/>
    </source>
</evidence>
<dbReference type="KEGG" id="tng:GSTEN00016562G001"/>
<name>Q4SKT4_TETNG</name>